<evidence type="ECO:0000313" key="1">
    <source>
        <dbReference type="EMBL" id="DAF56734.1"/>
    </source>
</evidence>
<organism evidence="1">
    <name type="scientific">Myoviridae sp. ctWb16</name>
    <dbReference type="NCBI Taxonomy" id="2827690"/>
    <lineage>
        <taxon>Viruses</taxon>
        <taxon>Duplodnaviria</taxon>
        <taxon>Heunggongvirae</taxon>
        <taxon>Uroviricota</taxon>
        <taxon>Caudoviricetes</taxon>
    </lineage>
</organism>
<accession>A0A8S5T0J6</accession>
<dbReference type="EMBL" id="BK032721">
    <property type="protein sequence ID" value="DAF56734.1"/>
    <property type="molecule type" value="Genomic_DNA"/>
</dbReference>
<sequence>MKIPFGLTFKGLLLTGKAREYAKIDYEMENGYDKEMEILKLDYPSENLKELADYKLRKLEIQKKYNKIDDFDYEYQLLQIRDIDKPETERLINEIDLKHKYKKISEIDYCKEKNDLLGKPWVAIHTDYDEQNDPDNLMVEVVYNKTFISNMRKKGLPGDTDEEIAEQWLKLFFMANMDLDDITSMLDENELEEEKRYLTKRKLGDNTILMG</sequence>
<protein>
    <submittedName>
        <fullName evidence="1">Uncharacterized protein</fullName>
    </submittedName>
</protein>
<proteinExistence type="predicted"/>
<name>A0A8S5T0J6_9CAUD</name>
<reference evidence="1" key="1">
    <citation type="journal article" date="2021" name="Proc. Natl. Acad. Sci. U.S.A.">
        <title>A Catalog of Tens of Thousands of Viruses from Human Metagenomes Reveals Hidden Associations with Chronic Diseases.</title>
        <authorList>
            <person name="Tisza M.J."/>
            <person name="Buck C.B."/>
        </authorList>
    </citation>
    <scope>NUCLEOTIDE SEQUENCE</scope>
    <source>
        <strain evidence="1">CtWb16</strain>
    </source>
</reference>